<dbReference type="GO" id="GO:0003677">
    <property type="term" value="F:DNA binding"/>
    <property type="evidence" value="ECO:0007669"/>
    <property type="project" value="UniProtKB-KW"/>
</dbReference>
<dbReference type="PRINTS" id="PR01727">
    <property type="entry name" value="DNABINDINGHU"/>
</dbReference>
<dbReference type="RefSeq" id="WP_072871273.1">
    <property type="nucleotide sequence ID" value="NZ_FQZM01000060.1"/>
</dbReference>
<proteinExistence type="inferred from homology"/>
<keyword evidence="6" id="KW-1185">Reference proteome</keyword>
<dbReference type="Pfam" id="PF00216">
    <property type="entry name" value="Bac_DNA_binding"/>
    <property type="match status" value="1"/>
</dbReference>
<dbReference type="STRING" id="1121432.SAMN02745219_03319"/>
<dbReference type="SUPFAM" id="SSF47729">
    <property type="entry name" value="IHF-like DNA-binding proteins"/>
    <property type="match status" value="1"/>
</dbReference>
<dbReference type="InterPro" id="IPR000119">
    <property type="entry name" value="Hist_DNA-bd"/>
</dbReference>
<evidence type="ECO:0000256" key="1">
    <source>
        <dbReference type="ARBA" id="ARBA00010529"/>
    </source>
</evidence>
<evidence type="ECO:0000256" key="4">
    <source>
        <dbReference type="RuleBase" id="RU003939"/>
    </source>
</evidence>
<dbReference type="Gene3D" id="4.10.520.10">
    <property type="entry name" value="IHF-like DNA-binding proteins"/>
    <property type="match status" value="1"/>
</dbReference>
<dbReference type="SMART" id="SM00411">
    <property type="entry name" value="BHL"/>
    <property type="match status" value="1"/>
</dbReference>
<dbReference type="AlphaFoldDB" id="A0A1M6M3T9"/>
<keyword evidence="3 5" id="KW-0238">DNA-binding</keyword>
<dbReference type="InterPro" id="IPR010992">
    <property type="entry name" value="IHF-like_DNA-bd_dom_sf"/>
</dbReference>
<sequence length="94" mass="10021">MGRLSKADLVKVVADKTGLSRKGAERAVAAFMDAVREAVTRGETVRIPGFGTFAVRERAARQGRDIKTGEPITVPARKAVVFRAGEGLKRAVAV</sequence>
<organism evidence="5 6">
    <name type="scientific">Desulfofundulus thermosubterraneus DSM 16057</name>
    <dbReference type="NCBI Taxonomy" id="1121432"/>
    <lineage>
        <taxon>Bacteria</taxon>
        <taxon>Bacillati</taxon>
        <taxon>Bacillota</taxon>
        <taxon>Clostridia</taxon>
        <taxon>Eubacteriales</taxon>
        <taxon>Peptococcaceae</taxon>
        <taxon>Desulfofundulus</taxon>
    </lineage>
</organism>
<dbReference type="CDD" id="cd13831">
    <property type="entry name" value="HU"/>
    <property type="match status" value="1"/>
</dbReference>
<protein>
    <submittedName>
        <fullName evidence="5">DNA-binding protein HU-beta</fullName>
    </submittedName>
</protein>
<dbReference type="EMBL" id="FQZM01000060">
    <property type="protein sequence ID" value="SHJ78051.1"/>
    <property type="molecule type" value="Genomic_DNA"/>
</dbReference>
<dbReference type="Proteomes" id="UP000184529">
    <property type="component" value="Unassembled WGS sequence"/>
</dbReference>
<dbReference type="GO" id="GO:0030261">
    <property type="term" value="P:chromosome condensation"/>
    <property type="evidence" value="ECO:0007669"/>
    <property type="project" value="UniProtKB-KW"/>
</dbReference>
<dbReference type="GO" id="GO:0030527">
    <property type="term" value="F:structural constituent of chromatin"/>
    <property type="evidence" value="ECO:0007669"/>
    <property type="project" value="InterPro"/>
</dbReference>
<comment type="similarity">
    <text evidence="1 4">Belongs to the bacterial histone-like protein family.</text>
</comment>
<dbReference type="PANTHER" id="PTHR33175">
    <property type="entry name" value="DNA-BINDING PROTEIN HU"/>
    <property type="match status" value="1"/>
</dbReference>
<evidence type="ECO:0000313" key="6">
    <source>
        <dbReference type="Proteomes" id="UP000184529"/>
    </source>
</evidence>
<evidence type="ECO:0000256" key="2">
    <source>
        <dbReference type="ARBA" id="ARBA00023067"/>
    </source>
</evidence>
<dbReference type="OrthoDB" id="9799835at2"/>
<gene>
    <name evidence="5" type="ORF">SAMN02745219_03319</name>
</gene>
<reference evidence="6" key="1">
    <citation type="submission" date="2016-11" db="EMBL/GenBank/DDBJ databases">
        <authorList>
            <person name="Varghese N."/>
            <person name="Submissions S."/>
        </authorList>
    </citation>
    <scope>NUCLEOTIDE SEQUENCE [LARGE SCALE GENOMIC DNA]</scope>
    <source>
        <strain evidence="6">DSM 16057</strain>
    </source>
</reference>
<accession>A0A1M6M3T9</accession>
<evidence type="ECO:0000313" key="5">
    <source>
        <dbReference type="EMBL" id="SHJ78051.1"/>
    </source>
</evidence>
<evidence type="ECO:0000256" key="3">
    <source>
        <dbReference type="ARBA" id="ARBA00023125"/>
    </source>
</evidence>
<dbReference type="PANTHER" id="PTHR33175:SF3">
    <property type="entry name" value="DNA-BINDING PROTEIN HU-BETA"/>
    <property type="match status" value="1"/>
</dbReference>
<name>A0A1M6M3T9_9FIRM</name>
<keyword evidence="2" id="KW-0226">DNA condensation</keyword>